<dbReference type="AlphaFoldDB" id="A0A1Y0L085"/>
<protein>
    <submittedName>
        <fullName evidence="2">Cell division protein FtsA</fullName>
    </submittedName>
</protein>
<dbReference type="OrthoDB" id="387486at2"/>
<gene>
    <name evidence="2" type="primary">ftsA</name>
    <name evidence="2" type="ORF">SCLAR_v1c05030</name>
</gene>
<evidence type="ECO:0000256" key="1">
    <source>
        <dbReference type="SAM" id="MobiDB-lite"/>
    </source>
</evidence>
<organism evidence="2 3">
    <name type="scientific">Spiroplasma clarkii</name>
    <dbReference type="NCBI Taxonomy" id="2139"/>
    <lineage>
        <taxon>Bacteria</taxon>
        <taxon>Bacillati</taxon>
        <taxon>Mycoplasmatota</taxon>
        <taxon>Mollicutes</taxon>
        <taxon>Entomoplasmatales</taxon>
        <taxon>Spiroplasmataceae</taxon>
        <taxon>Spiroplasma</taxon>
    </lineage>
</organism>
<feature type="region of interest" description="Disordered" evidence="1">
    <location>
        <begin position="514"/>
        <end position="533"/>
    </location>
</feature>
<dbReference type="KEGG" id="scla:SCLARK_00769"/>
<dbReference type="SUPFAM" id="SSF53067">
    <property type="entry name" value="Actin-like ATPase domain"/>
    <property type="match status" value="1"/>
</dbReference>
<dbReference type="EMBL" id="CP024870">
    <property type="protein sequence ID" value="ATX70822.1"/>
    <property type="molecule type" value="Genomic_DNA"/>
</dbReference>
<dbReference type="Gene3D" id="3.30.420.40">
    <property type="match status" value="1"/>
</dbReference>
<proteinExistence type="predicted"/>
<accession>A0A1Y0L085</accession>
<dbReference type="InterPro" id="IPR043129">
    <property type="entry name" value="ATPase_NBD"/>
</dbReference>
<dbReference type="GO" id="GO:0051301">
    <property type="term" value="P:cell division"/>
    <property type="evidence" value="ECO:0007669"/>
    <property type="project" value="UniProtKB-KW"/>
</dbReference>
<keyword evidence="3" id="KW-1185">Reference proteome</keyword>
<evidence type="ECO:0000313" key="2">
    <source>
        <dbReference type="EMBL" id="ATX70822.1"/>
    </source>
</evidence>
<keyword evidence="2" id="KW-0131">Cell cycle</keyword>
<keyword evidence="2" id="KW-0132">Cell division</keyword>
<feature type="region of interest" description="Disordered" evidence="1">
    <location>
        <begin position="439"/>
        <end position="470"/>
    </location>
</feature>
<dbReference type="Proteomes" id="UP000231179">
    <property type="component" value="Chromosome"/>
</dbReference>
<name>A0A1Y0L085_9MOLU</name>
<dbReference type="RefSeq" id="WP_100254381.1">
    <property type="nucleotide sequence ID" value="NZ_CP015819.1"/>
</dbReference>
<feature type="compositionally biased region" description="Polar residues" evidence="1">
    <location>
        <begin position="439"/>
        <end position="459"/>
    </location>
</feature>
<sequence>MNTEIYATLEIRKKELRVVVVRYRQGSTSVIFKEKIAGEWLSENDIVNDHKHAAQKFRRVIDSFEKTFNQKIQRVILVLPSKTLQILDKDDSMDLSDKAGISENVVTSMLEKIKNDNKTAGRQIVSIRPYSFKTQDGAESPYAPITIKSNYLLIRTKIYTVAAEVYTSHLGVLTAANLELLTITIDMFSIGKAIISEREFRNAQVVVNWGYDTIKVGFYAREALNKVISLNFGVAWIIKRMSEALSVKTRDIEKYLFKLIDCSKETFGSEELVFRKYSSTEQRSLVYNAQTMREYIYTEFKKCIDIIDDRIKTEIPLAIDYNVFYYGRVTEVTGFPDILMKSELYKRTKVYYSNMIGGNELWLTSAIGAVKQQRQANKNSTHTFKTSTGILDLTLHQNLGQTQVINQTKTIPTFNLKPNFNPQPNPVQYGMKPQAQYQTQNVTTMPPSPRGQFNPNQQWYPMPPSHYVPQPTNVQRQRVAEPNRNFNPNGMSNQPVQHPYQNQYQNQYQYQNQNSNQHQQNYGQNYYKNHNNS</sequence>
<reference evidence="2 3" key="1">
    <citation type="submission" date="2017-11" db="EMBL/GenBank/DDBJ databases">
        <title>Complete genome sequence of Spiroplasma clarkii CN-5 (DSM 19994).</title>
        <authorList>
            <person name="Tsai Y.-M."/>
            <person name="Chang A."/>
            <person name="Lo W.-S."/>
            <person name="Kuo C.-H."/>
        </authorList>
    </citation>
    <scope>NUCLEOTIDE SEQUENCE [LARGE SCALE GENOMIC DNA]</scope>
    <source>
        <strain evidence="2 3">CN-5</strain>
    </source>
</reference>
<evidence type="ECO:0000313" key="3">
    <source>
        <dbReference type="Proteomes" id="UP000231179"/>
    </source>
</evidence>